<feature type="active site" description="Nucleophile" evidence="3">
    <location>
        <position position="387"/>
    </location>
</feature>
<comment type="similarity">
    <text evidence="1 4">Belongs to the glycosyl hydrolase 1 family.</text>
</comment>
<dbReference type="SUPFAM" id="SSF51445">
    <property type="entry name" value="(Trans)glycosidases"/>
    <property type="match status" value="1"/>
</dbReference>
<dbReference type="EMBL" id="JBHTOF010000104">
    <property type="protein sequence ID" value="MFD1466517.1"/>
    <property type="molecule type" value="Genomic_DNA"/>
</dbReference>
<evidence type="ECO:0000313" key="6">
    <source>
        <dbReference type="EMBL" id="MFD1466517.1"/>
    </source>
</evidence>
<keyword evidence="7" id="KW-1185">Reference proteome</keyword>
<dbReference type="EC" id="3.2.1.-" evidence="6"/>
<dbReference type="InterPro" id="IPR001360">
    <property type="entry name" value="Glyco_hydro_1"/>
</dbReference>
<accession>A0ABW4DPC9</accession>
<dbReference type="PANTHER" id="PTHR10353:SF136">
    <property type="entry name" value="ARYL-PHOSPHO-BETA-D-GLUCOSIDASE BGLC"/>
    <property type="match status" value="1"/>
</dbReference>
<gene>
    <name evidence="6" type="ORF">ACFQ4L_10630</name>
</gene>
<evidence type="ECO:0000256" key="2">
    <source>
        <dbReference type="ARBA" id="ARBA00023295"/>
    </source>
</evidence>
<dbReference type="Pfam" id="PF00232">
    <property type="entry name" value="Glyco_hydro_1"/>
    <property type="match status" value="1"/>
</dbReference>
<dbReference type="Proteomes" id="UP001597244">
    <property type="component" value="Unassembled WGS sequence"/>
</dbReference>
<dbReference type="PANTHER" id="PTHR10353">
    <property type="entry name" value="GLYCOSYL HYDROLASE"/>
    <property type="match status" value="1"/>
</dbReference>
<organism evidence="6 7">
    <name type="scientific">Lapidilactobacillus mulanensis</name>
    <dbReference type="NCBI Taxonomy" id="2485999"/>
    <lineage>
        <taxon>Bacteria</taxon>
        <taxon>Bacillati</taxon>
        <taxon>Bacillota</taxon>
        <taxon>Bacilli</taxon>
        <taxon>Lactobacillales</taxon>
        <taxon>Lactobacillaceae</taxon>
        <taxon>Lapidilactobacillus</taxon>
    </lineage>
</organism>
<protein>
    <submittedName>
        <fullName evidence="6">Glycoside hydrolase family 1 protein</fullName>
        <ecNumber evidence="6">3.2.1.-</ecNumber>
    </submittedName>
</protein>
<keyword evidence="2 5" id="KW-0326">Glycosidase</keyword>
<dbReference type="PROSITE" id="PS00653">
    <property type="entry name" value="GLYCOSYL_HYDROL_F1_2"/>
    <property type="match status" value="1"/>
</dbReference>
<comment type="caution">
    <text evidence="6">The sequence shown here is derived from an EMBL/GenBank/DDBJ whole genome shotgun (WGS) entry which is preliminary data.</text>
</comment>
<dbReference type="PRINTS" id="PR00131">
    <property type="entry name" value="GLHYDRLASE1"/>
</dbReference>
<keyword evidence="5 6" id="KW-0378">Hydrolase</keyword>
<evidence type="ECO:0000313" key="7">
    <source>
        <dbReference type="Proteomes" id="UP001597244"/>
    </source>
</evidence>
<dbReference type="GO" id="GO:0016798">
    <property type="term" value="F:hydrolase activity, acting on glycosyl bonds"/>
    <property type="evidence" value="ECO:0007669"/>
    <property type="project" value="UniProtKB-KW"/>
</dbReference>
<dbReference type="InterPro" id="IPR018120">
    <property type="entry name" value="Glyco_hydro_1_AS"/>
</dbReference>
<reference evidence="7" key="1">
    <citation type="journal article" date="2019" name="Int. J. Syst. Evol. Microbiol.">
        <title>The Global Catalogue of Microorganisms (GCM) 10K type strain sequencing project: providing services to taxonomists for standard genome sequencing and annotation.</title>
        <authorList>
            <consortium name="The Broad Institute Genomics Platform"/>
            <consortium name="The Broad Institute Genome Sequencing Center for Infectious Disease"/>
            <person name="Wu L."/>
            <person name="Ma J."/>
        </authorList>
    </citation>
    <scope>NUCLEOTIDE SEQUENCE [LARGE SCALE GENOMIC DNA]</scope>
    <source>
        <strain evidence="7">CCM 8951</strain>
    </source>
</reference>
<dbReference type="InterPro" id="IPR017853">
    <property type="entry name" value="GH"/>
</dbReference>
<evidence type="ECO:0000256" key="1">
    <source>
        <dbReference type="ARBA" id="ARBA00010838"/>
    </source>
</evidence>
<evidence type="ECO:0000256" key="4">
    <source>
        <dbReference type="RuleBase" id="RU003690"/>
    </source>
</evidence>
<sequence length="495" mass="57220">MYHQQLDDFPENFLWGAASAAYQIEGAYQEDGKGISIWDTYAHTPGNTYQGTTGDVAIDHYHHLEEDVALMAKMGLKAYRFSVAWSRIIPDGEGTVNEAGLDFYRRLIHELRKNKIEPVLTLYHWDLPQALQDKYAGWESRQTIVAFKKYCEVLFKAFKDDVKYWVTFNEQNVFTSMGYRWGTHPPKLKNIKKMYEANHIINLANAEAINLFHELVPKGLIGPSFGYGPVYPLTGDPQDVLASVNADDFNNNWWLDVYCRGEYPYFMLKQLQKAKIAPNITEADRKLLKSAKPDFLGINYYHGGTVQTNRLEKQAETANQKDFSATDPYLMQPEADQAQSPEIPMFNSVSSPYLAKTEWGWEIDPIGFRIALRQVYEKYRLPIFVTENGLGAMDKLEDGQIHDSYRIKYLQEHLLAMKEAITDGVEMIGYCAWSFTDLLSWLNGYRKRYGFVYIDRDDNGERTQQRIPKDSFKWYQKIIAENGKQITPKSQKINL</sequence>
<evidence type="ECO:0000256" key="5">
    <source>
        <dbReference type="RuleBase" id="RU004468"/>
    </source>
</evidence>
<dbReference type="RefSeq" id="WP_125577035.1">
    <property type="nucleotide sequence ID" value="NZ_JBHTOF010000104.1"/>
</dbReference>
<evidence type="ECO:0000256" key="3">
    <source>
        <dbReference type="PROSITE-ProRule" id="PRU10055"/>
    </source>
</evidence>
<dbReference type="PROSITE" id="PS00572">
    <property type="entry name" value="GLYCOSYL_HYDROL_F1_1"/>
    <property type="match status" value="1"/>
</dbReference>
<dbReference type="Gene3D" id="3.20.20.80">
    <property type="entry name" value="Glycosidases"/>
    <property type="match status" value="1"/>
</dbReference>
<proteinExistence type="inferred from homology"/>
<name>A0ABW4DPC9_9LACO</name>
<dbReference type="InterPro" id="IPR033132">
    <property type="entry name" value="GH_1_N_CS"/>
</dbReference>